<comment type="caution">
    <text evidence="4">The sequence shown here is derived from an EMBL/GenBank/DDBJ whole genome shotgun (WGS) entry which is preliminary data.</text>
</comment>
<comment type="similarity">
    <text evidence="1 3">Belongs to the short-chain dehydrogenases/reductases (SDR) family.</text>
</comment>
<dbReference type="EMBL" id="QTZN02000001">
    <property type="protein sequence ID" value="MVB05542.1"/>
    <property type="molecule type" value="Genomic_DNA"/>
</dbReference>
<dbReference type="Proteomes" id="UP000285951">
    <property type="component" value="Unassembled WGS sequence"/>
</dbReference>
<accession>A0A7M4D108</accession>
<dbReference type="PANTHER" id="PTHR42901">
    <property type="entry name" value="ALCOHOL DEHYDROGENASE"/>
    <property type="match status" value="1"/>
</dbReference>
<dbReference type="GO" id="GO:0016616">
    <property type="term" value="F:oxidoreductase activity, acting on the CH-OH group of donors, NAD or NADP as acceptor"/>
    <property type="evidence" value="ECO:0007669"/>
    <property type="project" value="UniProtKB-ARBA"/>
</dbReference>
<dbReference type="PANTHER" id="PTHR42901:SF1">
    <property type="entry name" value="ALCOHOL DEHYDROGENASE"/>
    <property type="match status" value="1"/>
</dbReference>
<reference evidence="4 7" key="2">
    <citation type="submission" date="2019-12" db="EMBL/GenBank/DDBJ databases">
        <title>Draft genome sequence of Labilibaculum sp. strain 44 isolated from deep waters of Black Sea.</title>
        <authorList>
            <person name="Yadav S."/>
            <person name="Villanueva L."/>
        </authorList>
    </citation>
    <scope>NUCLEOTIDE SEQUENCE [LARGE SCALE GENOMIC DNA]</scope>
    <source>
        <strain evidence="4 7">44</strain>
    </source>
</reference>
<dbReference type="PRINTS" id="PR00080">
    <property type="entry name" value="SDRFAMILY"/>
</dbReference>
<dbReference type="Pfam" id="PF00106">
    <property type="entry name" value="adh_short"/>
    <property type="match status" value="1"/>
</dbReference>
<dbReference type="InterPro" id="IPR036291">
    <property type="entry name" value="NAD(P)-bd_dom_sf"/>
</dbReference>
<dbReference type="AlphaFoldDB" id="A0A7M4D108"/>
<evidence type="ECO:0000313" key="4">
    <source>
        <dbReference type="EMBL" id="MUP36337.1"/>
    </source>
</evidence>
<sequence>MNKIAFITGATAGIGEACAKKLAKIGFDLIISGRRKENLEKLKQKIIADYHVKVLAIELDVRNQKEVESKINSLPKEWIKIDLLLNNAGLAVGVSPVQEGIIDDWERMIDTNLKGLLYITRTISPLMIERKKGQIINITSIAGKEVYPGGNVYCATKHAVDAITKGMRIDLLPHNIKVSSIAPGMVETEFSLVRFKGDEEKAEQVYNGFTPLYAEDIAETVEFIATRPAHVNINDILIMPANQASARDVNRV</sequence>
<name>A0A7M4D108_9BACT</name>
<dbReference type="InterPro" id="IPR020904">
    <property type="entry name" value="Sc_DH/Rdtase_CS"/>
</dbReference>
<reference evidence="5 6" key="1">
    <citation type="submission" date="2019-11" db="EMBL/GenBank/DDBJ databases">
        <title>Draft genome sequence of Labilibaculum sp. strain SYP isolated from Black Sea.</title>
        <authorList>
            <person name="Yadav S."/>
            <person name="Villanueva L."/>
        </authorList>
    </citation>
    <scope>NUCLEOTIDE SEQUENCE [LARGE SCALE GENOMIC DNA]</scope>
    <source>
        <strain evidence="5 6">44</strain>
    </source>
</reference>
<keyword evidence="2" id="KW-0560">Oxidoreductase</keyword>
<evidence type="ECO:0000256" key="3">
    <source>
        <dbReference type="RuleBase" id="RU000363"/>
    </source>
</evidence>
<dbReference type="PRINTS" id="PR00081">
    <property type="entry name" value="GDHRDH"/>
</dbReference>
<evidence type="ECO:0000313" key="7">
    <source>
        <dbReference type="Proteomes" id="UP000462449"/>
    </source>
</evidence>
<dbReference type="FunFam" id="3.40.50.720:FF:000047">
    <property type="entry name" value="NADP-dependent L-serine/L-allo-threonine dehydrogenase"/>
    <property type="match status" value="1"/>
</dbReference>
<dbReference type="EMBL" id="WOTW01000001">
    <property type="protein sequence ID" value="MUP36337.1"/>
    <property type="molecule type" value="Genomic_DNA"/>
</dbReference>
<keyword evidence="6" id="KW-1185">Reference proteome</keyword>
<dbReference type="PROSITE" id="PS00061">
    <property type="entry name" value="ADH_SHORT"/>
    <property type="match status" value="1"/>
</dbReference>
<dbReference type="RefSeq" id="WP_156194316.1">
    <property type="nucleotide sequence ID" value="NZ_QTZN02000001.1"/>
</dbReference>
<dbReference type="OrthoDB" id="9775296at2"/>
<dbReference type="Proteomes" id="UP000462449">
    <property type="component" value="Unassembled WGS sequence"/>
</dbReference>
<evidence type="ECO:0000313" key="5">
    <source>
        <dbReference type="EMBL" id="MVB05542.1"/>
    </source>
</evidence>
<dbReference type="Gene3D" id="3.40.50.720">
    <property type="entry name" value="NAD(P)-binding Rossmann-like Domain"/>
    <property type="match status" value="1"/>
</dbReference>
<dbReference type="InterPro" id="IPR002347">
    <property type="entry name" value="SDR_fam"/>
</dbReference>
<dbReference type="CDD" id="cd05346">
    <property type="entry name" value="SDR_c5"/>
    <property type="match status" value="1"/>
</dbReference>
<proteinExistence type="inferred from homology"/>
<gene>
    <name evidence="5" type="ORF">DWB62_000700</name>
    <name evidence="4" type="ORF">GNY23_00700</name>
</gene>
<organism evidence="4 7">
    <name type="scientific">Labilibaculum euxinus</name>
    <dbReference type="NCBI Taxonomy" id="2686357"/>
    <lineage>
        <taxon>Bacteria</taxon>
        <taxon>Pseudomonadati</taxon>
        <taxon>Bacteroidota</taxon>
        <taxon>Bacteroidia</taxon>
        <taxon>Marinilabiliales</taxon>
        <taxon>Marinifilaceae</taxon>
        <taxon>Labilibaculum</taxon>
    </lineage>
</organism>
<protein>
    <submittedName>
        <fullName evidence="4">SDR family NAD(P)-dependent oxidoreductase</fullName>
    </submittedName>
</protein>
<evidence type="ECO:0000256" key="1">
    <source>
        <dbReference type="ARBA" id="ARBA00006484"/>
    </source>
</evidence>
<evidence type="ECO:0000256" key="2">
    <source>
        <dbReference type="ARBA" id="ARBA00023002"/>
    </source>
</evidence>
<evidence type="ECO:0000313" key="6">
    <source>
        <dbReference type="Proteomes" id="UP000285951"/>
    </source>
</evidence>
<dbReference type="SUPFAM" id="SSF51735">
    <property type="entry name" value="NAD(P)-binding Rossmann-fold domains"/>
    <property type="match status" value="1"/>
</dbReference>